<name>A0A0S4LE34_9BACT</name>
<sequence>MALLLVSAIGRKLQESPSKTSRLPDDGEEDARPLEEHR</sequence>
<evidence type="ECO:0000313" key="2">
    <source>
        <dbReference type="EMBL" id="CUS35889.1"/>
    </source>
</evidence>
<gene>
    <name evidence="2" type="ORF">COMA2_20500</name>
</gene>
<evidence type="ECO:0000256" key="1">
    <source>
        <dbReference type="SAM" id="MobiDB-lite"/>
    </source>
</evidence>
<evidence type="ECO:0000313" key="3">
    <source>
        <dbReference type="Proteomes" id="UP000198736"/>
    </source>
</evidence>
<reference evidence="3" key="1">
    <citation type="submission" date="2015-10" db="EMBL/GenBank/DDBJ databases">
        <authorList>
            <person name="Luecker S."/>
            <person name="Luecker S."/>
        </authorList>
    </citation>
    <scope>NUCLEOTIDE SEQUENCE [LARGE SCALE GENOMIC DNA]</scope>
</reference>
<dbReference type="AlphaFoldDB" id="A0A0S4LE34"/>
<dbReference type="Proteomes" id="UP000198736">
    <property type="component" value="Unassembled WGS sequence"/>
</dbReference>
<protein>
    <submittedName>
        <fullName evidence="2">Uncharacterized protein</fullName>
    </submittedName>
</protein>
<dbReference type="EMBL" id="CZPZ01000012">
    <property type="protein sequence ID" value="CUS35889.1"/>
    <property type="molecule type" value="Genomic_DNA"/>
</dbReference>
<keyword evidence="3" id="KW-1185">Reference proteome</keyword>
<feature type="compositionally biased region" description="Basic and acidic residues" evidence="1">
    <location>
        <begin position="22"/>
        <end position="38"/>
    </location>
</feature>
<proteinExistence type="predicted"/>
<organism evidence="2 3">
    <name type="scientific">Candidatus Nitrospira nitrificans</name>
    <dbReference type="NCBI Taxonomy" id="1742973"/>
    <lineage>
        <taxon>Bacteria</taxon>
        <taxon>Pseudomonadati</taxon>
        <taxon>Nitrospirota</taxon>
        <taxon>Nitrospiria</taxon>
        <taxon>Nitrospirales</taxon>
        <taxon>Nitrospiraceae</taxon>
        <taxon>Nitrospira</taxon>
    </lineage>
</organism>
<feature type="region of interest" description="Disordered" evidence="1">
    <location>
        <begin position="6"/>
        <end position="38"/>
    </location>
</feature>
<accession>A0A0S4LE34</accession>